<protein>
    <recommendedName>
        <fullName evidence="1">F-box domain-containing protein</fullName>
    </recommendedName>
</protein>
<reference evidence="2" key="1">
    <citation type="submission" date="2020-11" db="EMBL/GenBank/DDBJ databases">
        <authorList>
            <consortium name="DOE Joint Genome Institute"/>
            <person name="Ahrendt S."/>
            <person name="Riley R."/>
            <person name="Andreopoulos W."/>
            <person name="Labutti K."/>
            <person name="Pangilinan J."/>
            <person name="Ruiz-Duenas F.J."/>
            <person name="Barrasa J.M."/>
            <person name="Sanchez-Garcia M."/>
            <person name="Camarero S."/>
            <person name="Miyauchi S."/>
            <person name="Serrano A."/>
            <person name="Linde D."/>
            <person name="Babiker R."/>
            <person name="Drula E."/>
            <person name="Ayuso-Fernandez I."/>
            <person name="Pacheco R."/>
            <person name="Padilla G."/>
            <person name="Ferreira P."/>
            <person name="Barriuso J."/>
            <person name="Kellner H."/>
            <person name="Castanera R."/>
            <person name="Alfaro M."/>
            <person name="Ramirez L."/>
            <person name="Pisabarro A.G."/>
            <person name="Kuo A."/>
            <person name="Tritt A."/>
            <person name="Lipzen A."/>
            <person name="He G."/>
            <person name="Yan M."/>
            <person name="Ng V."/>
            <person name="Cullen D."/>
            <person name="Martin F."/>
            <person name="Rosso M.-N."/>
            <person name="Henrissat B."/>
            <person name="Hibbett D."/>
            <person name="Martinez A.T."/>
            <person name="Grigoriev I.V."/>
        </authorList>
    </citation>
    <scope>NUCLEOTIDE SEQUENCE</scope>
    <source>
        <strain evidence="2">ATCC 90797</strain>
    </source>
</reference>
<proteinExistence type="predicted"/>
<accession>A0A9P5ZLJ7</accession>
<dbReference type="PROSITE" id="PS50181">
    <property type="entry name" value="FBOX"/>
    <property type="match status" value="1"/>
</dbReference>
<dbReference type="InterPro" id="IPR036047">
    <property type="entry name" value="F-box-like_dom_sf"/>
</dbReference>
<dbReference type="Proteomes" id="UP000807025">
    <property type="component" value="Unassembled WGS sequence"/>
</dbReference>
<comment type="caution">
    <text evidence="2">The sequence shown here is derived from an EMBL/GenBank/DDBJ whole genome shotgun (WGS) entry which is preliminary data.</text>
</comment>
<dbReference type="Pfam" id="PF12937">
    <property type="entry name" value="F-box-like"/>
    <property type="match status" value="1"/>
</dbReference>
<feature type="domain" description="F-box" evidence="1">
    <location>
        <begin position="1"/>
        <end position="44"/>
    </location>
</feature>
<gene>
    <name evidence="2" type="ORF">BDN71DRAFT_430356</name>
</gene>
<organism evidence="2 3">
    <name type="scientific">Pleurotus eryngii</name>
    <name type="common">Boletus of the steppes</name>
    <dbReference type="NCBI Taxonomy" id="5323"/>
    <lineage>
        <taxon>Eukaryota</taxon>
        <taxon>Fungi</taxon>
        <taxon>Dikarya</taxon>
        <taxon>Basidiomycota</taxon>
        <taxon>Agaricomycotina</taxon>
        <taxon>Agaricomycetes</taxon>
        <taxon>Agaricomycetidae</taxon>
        <taxon>Agaricales</taxon>
        <taxon>Pleurotineae</taxon>
        <taxon>Pleurotaceae</taxon>
        <taxon>Pleurotus</taxon>
    </lineage>
</organism>
<evidence type="ECO:0000313" key="3">
    <source>
        <dbReference type="Proteomes" id="UP000807025"/>
    </source>
</evidence>
<evidence type="ECO:0000313" key="2">
    <source>
        <dbReference type="EMBL" id="KAF9488549.1"/>
    </source>
</evidence>
<dbReference type="AlphaFoldDB" id="A0A9P5ZLJ7"/>
<name>A0A9P5ZLJ7_PLEER</name>
<sequence length="121" mass="13613">MTSLPNETLFSIVDQVNEPETLVKLLVVSRRFNAIAFRPLYKEISFHLSSHPRCRSISTSCRDIQTIPGVQFTTTFATYFLRICGVRYTAGSWAHTLPGQYSTPLLNSSSRRSRGIISTPT</sequence>
<dbReference type="EMBL" id="MU154709">
    <property type="protein sequence ID" value="KAF9488549.1"/>
    <property type="molecule type" value="Genomic_DNA"/>
</dbReference>
<keyword evidence="3" id="KW-1185">Reference proteome</keyword>
<dbReference type="InterPro" id="IPR001810">
    <property type="entry name" value="F-box_dom"/>
</dbReference>
<dbReference type="OrthoDB" id="2788229at2759"/>
<evidence type="ECO:0000259" key="1">
    <source>
        <dbReference type="PROSITE" id="PS50181"/>
    </source>
</evidence>
<dbReference type="SUPFAM" id="SSF81383">
    <property type="entry name" value="F-box domain"/>
    <property type="match status" value="1"/>
</dbReference>